<evidence type="ECO:0000313" key="2">
    <source>
        <dbReference type="Proteomes" id="UP000323560"/>
    </source>
</evidence>
<gene>
    <name evidence="1" type="ORF">FXF46_14415</name>
</gene>
<protein>
    <submittedName>
        <fullName evidence="1">Helix-turn-helix transcriptional regulator</fullName>
    </submittedName>
</protein>
<organism evidence="1 2">
    <name type="scientific">Gluconobacter thailandicus</name>
    <dbReference type="NCBI Taxonomy" id="257438"/>
    <lineage>
        <taxon>Bacteria</taxon>
        <taxon>Pseudomonadati</taxon>
        <taxon>Pseudomonadota</taxon>
        <taxon>Alphaproteobacteria</taxon>
        <taxon>Acetobacterales</taxon>
        <taxon>Acetobacteraceae</taxon>
        <taxon>Gluconobacter</taxon>
    </lineage>
</organism>
<dbReference type="EMBL" id="CP043043">
    <property type="protein sequence ID" value="QEH97311.1"/>
    <property type="molecule type" value="Genomic_DNA"/>
</dbReference>
<dbReference type="AlphaFoldDB" id="A0AAP9ET38"/>
<dbReference type="Proteomes" id="UP000323560">
    <property type="component" value="Chromosome"/>
</dbReference>
<evidence type="ECO:0000313" key="1">
    <source>
        <dbReference type="EMBL" id="QEH97311.1"/>
    </source>
</evidence>
<dbReference type="SUPFAM" id="SSF47413">
    <property type="entry name" value="lambda repressor-like DNA-binding domains"/>
    <property type="match status" value="1"/>
</dbReference>
<dbReference type="KEGG" id="gti:FXF46_14415"/>
<proteinExistence type="predicted"/>
<sequence>MTDRLDLLDVFRILRETIRIKYVNQRTFAERMGCTPQYVSDVMNGRRDIPWAFLKACGIRQITYFERVEADHEAA</sequence>
<dbReference type="GO" id="GO:0003677">
    <property type="term" value="F:DNA binding"/>
    <property type="evidence" value="ECO:0007669"/>
    <property type="project" value="InterPro"/>
</dbReference>
<reference evidence="1 2" key="1">
    <citation type="submission" date="2019-08" db="EMBL/GenBank/DDBJ databases">
        <title>Gluconobacter frateurii HD924 genome.</title>
        <authorList>
            <person name="Liu Y."/>
            <person name="Zhang P."/>
        </authorList>
    </citation>
    <scope>NUCLEOTIDE SEQUENCE [LARGE SCALE GENOMIC DNA]</scope>
    <source>
        <strain evidence="1 2">HD924</strain>
    </source>
</reference>
<dbReference type="InterPro" id="IPR001387">
    <property type="entry name" value="Cro/C1-type_HTH"/>
</dbReference>
<name>A0AAP9ET38_GLUTH</name>
<accession>A0AAP9ET38</accession>
<dbReference type="RefSeq" id="WP_148620968.1">
    <property type="nucleotide sequence ID" value="NZ_CP043043.1"/>
</dbReference>
<dbReference type="Gene3D" id="1.10.260.40">
    <property type="entry name" value="lambda repressor-like DNA-binding domains"/>
    <property type="match status" value="1"/>
</dbReference>
<dbReference type="CDD" id="cd00093">
    <property type="entry name" value="HTH_XRE"/>
    <property type="match status" value="1"/>
</dbReference>
<dbReference type="InterPro" id="IPR010982">
    <property type="entry name" value="Lambda_DNA-bd_dom_sf"/>
</dbReference>